<evidence type="ECO:0000313" key="2">
    <source>
        <dbReference type="EMBL" id="OAD63032.1"/>
    </source>
</evidence>
<reference evidence="1" key="2">
    <citation type="submission" date="2019-10" db="EMBL/GenBank/DDBJ databases">
        <title>Malate fermentation in French cider.</title>
        <authorList>
            <person name="Cousin F.J."/>
            <person name="Medina Fernandez S."/>
            <person name="Misery B."/>
            <person name="Laplace J.-M."/>
            <person name="Cretenet M."/>
        </authorList>
    </citation>
    <scope>NUCLEOTIDE SEQUENCE</scope>
    <source>
        <strain evidence="1">UCMA15901</strain>
    </source>
</reference>
<dbReference type="PIRSF" id="PIRSF008502">
    <property type="entry name" value="UCP008502"/>
    <property type="match status" value="1"/>
</dbReference>
<dbReference type="Proteomes" id="UP000077280">
    <property type="component" value="Unassembled WGS sequence"/>
</dbReference>
<dbReference type="AlphaFoldDB" id="A0AAP5TA83"/>
<name>A0AAP5TA83_9LACO</name>
<dbReference type="Pfam" id="PF08002">
    <property type="entry name" value="DUF1697"/>
    <property type="match status" value="1"/>
</dbReference>
<protein>
    <submittedName>
        <fullName evidence="1">DUF1697 domain-containing protein</fullName>
    </submittedName>
</protein>
<evidence type="ECO:0000313" key="1">
    <source>
        <dbReference type="EMBL" id="MDV7693960.1"/>
    </source>
</evidence>
<dbReference type="PANTHER" id="PTHR36439">
    <property type="entry name" value="BLL4334 PROTEIN"/>
    <property type="match status" value="1"/>
</dbReference>
<dbReference type="Gene3D" id="3.30.70.1260">
    <property type="entry name" value="bacterial protein sp0830 like"/>
    <property type="match status" value="1"/>
</dbReference>
<dbReference type="InterPro" id="IPR012545">
    <property type="entry name" value="DUF1697"/>
</dbReference>
<dbReference type="EMBL" id="LXND01000094">
    <property type="protein sequence ID" value="OAD63032.1"/>
    <property type="molecule type" value="Genomic_DNA"/>
</dbReference>
<dbReference type="RefSeq" id="WP_068808512.1">
    <property type="nucleotide sequence ID" value="NZ_LXND01000094.1"/>
</dbReference>
<dbReference type="EMBL" id="WERX01000008">
    <property type="protein sequence ID" value="MDV7693960.1"/>
    <property type="molecule type" value="Genomic_DNA"/>
</dbReference>
<accession>A0AAP5TA83</accession>
<dbReference type="Proteomes" id="UP001275867">
    <property type="component" value="Unassembled WGS sequence"/>
</dbReference>
<dbReference type="Gene3D" id="3.30.70.1280">
    <property type="entry name" value="SP0830-like domains"/>
    <property type="match status" value="1"/>
</dbReference>
<reference evidence="2 3" key="1">
    <citation type="submission" date="2016-05" db="EMBL/GenBank/DDBJ databases">
        <title>Draft genome sequence of Pediococcus parvulus 2.6, a probiotic beta-glucan producer strain.</title>
        <authorList>
            <person name="Mohedano M.L."/>
            <person name="Perez-Ramos A."/>
            <person name="Duenas M.T."/>
            <person name="Lamontanara A."/>
            <person name="Orru L."/>
            <person name="Spano G."/>
            <person name="Capozzi V."/>
            <person name="Lopez P."/>
        </authorList>
    </citation>
    <scope>NUCLEOTIDE SEQUENCE [LARGE SCALE GENOMIC DNA]</scope>
    <source>
        <strain evidence="2 3">2.6</strain>
    </source>
</reference>
<organism evidence="1 4">
    <name type="scientific">Pediococcus parvulus</name>
    <dbReference type="NCBI Taxonomy" id="54062"/>
    <lineage>
        <taxon>Bacteria</taxon>
        <taxon>Bacillati</taxon>
        <taxon>Bacillota</taxon>
        <taxon>Bacilli</taxon>
        <taxon>Lactobacillales</taxon>
        <taxon>Lactobacillaceae</taxon>
        <taxon>Pediococcus</taxon>
    </lineage>
</organism>
<sequence length="178" mass="20178">MKYLVLLRGINVGGHNKVVMKELKASLAAVGFTNVSSYINSGNLIFESDLSKSKVAQKVDLVLAENYIFSITTLVISAEEYLQEFSQVPAWWGADGSLRHNALFLLPNFDVKAFQKIVQQISDYDQIELKSKVIFWTSTFKKDFSKSVYSKLMKEALYKDVTIRNLNTALKLLQLLQD</sequence>
<gene>
    <name evidence="2" type="ORF">A7K95_02015</name>
    <name evidence="1" type="ORF">GA842_03500</name>
</gene>
<comment type="caution">
    <text evidence="1">The sequence shown here is derived from an EMBL/GenBank/DDBJ whole genome shotgun (WGS) entry which is preliminary data.</text>
</comment>
<dbReference type="PANTHER" id="PTHR36439:SF1">
    <property type="entry name" value="DUF1697 DOMAIN-CONTAINING PROTEIN"/>
    <property type="match status" value="1"/>
</dbReference>
<keyword evidence="3" id="KW-1185">Reference proteome</keyword>
<evidence type="ECO:0000313" key="4">
    <source>
        <dbReference type="Proteomes" id="UP001275867"/>
    </source>
</evidence>
<dbReference type="SUPFAM" id="SSF160379">
    <property type="entry name" value="SP0830-like"/>
    <property type="match status" value="1"/>
</dbReference>
<proteinExistence type="predicted"/>
<evidence type="ECO:0000313" key="3">
    <source>
        <dbReference type="Proteomes" id="UP000077280"/>
    </source>
</evidence>
<dbReference type="GeneID" id="93381982"/>